<dbReference type="InterPro" id="IPR036885">
    <property type="entry name" value="SWIB_MDM2_dom_sf"/>
</dbReference>
<proteinExistence type="predicted"/>
<accession>A0A1C9C513</accession>
<dbReference type="InterPro" id="IPR019835">
    <property type="entry name" value="SWIB_domain"/>
</dbReference>
<reference evidence="3 4" key="1">
    <citation type="submission" date="2016-03" db="EMBL/GenBank/DDBJ databases">
        <title>Genome sequences of a Phycodnavirus, Heterosigma akashiwo virus strain 53.</title>
        <authorList>
            <person name="Ueki S."/>
            <person name="Ogura Y."/>
            <person name="Hayashi T."/>
        </authorList>
    </citation>
    <scope>NUCLEOTIDE SEQUENCE [LARGE SCALE GENOMIC DNA]</scope>
    <source>
        <strain evidence="3">HaV53</strain>
    </source>
</reference>
<dbReference type="Pfam" id="PF02201">
    <property type="entry name" value="SWIB"/>
    <property type="match status" value="1"/>
</dbReference>
<dbReference type="EMBL" id="KX008963">
    <property type="protein sequence ID" value="AOM63378.1"/>
    <property type="molecule type" value="Genomic_DNA"/>
</dbReference>
<evidence type="ECO:0000256" key="1">
    <source>
        <dbReference type="SAM" id="MobiDB-lite"/>
    </source>
</evidence>
<feature type="domain" description="DM2" evidence="2">
    <location>
        <begin position="101"/>
        <end position="191"/>
    </location>
</feature>
<organism evidence="3 4">
    <name type="scientific">Heterosigma akashiwo virus 01</name>
    <name type="common">HaV01</name>
    <dbReference type="NCBI Taxonomy" id="97195"/>
    <lineage>
        <taxon>Viruses</taxon>
        <taxon>Varidnaviria</taxon>
        <taxon>Bamfordvirae</taxon>
        <taxon>Nucleocytoviricota</taxon>
        <taxon>Megaviricetes</taxon>
        <taxon>Algavirales</taxon>
        <taxon>Phycodnaviridae</taxon>
        <taxon>Raphidovirus</taxon>
        <taxon>Raphidovirus japonicum</taxon>
    </lineage>
</organism>
<organismHost>
    <name type="scientific">Heterosigma akashiwo</name>
    <name type="common">Chromophytic alga</name>
    <name type="synonym">Heterosigma carterae</name>
    <dbReference type="NCBI Taxonomy" id="2829"/>
</organismHost>
<feature type="compositionally biased region" description="Basic residues" evidence="1">
    <location>
        <begin position="234"/>
        <end position="245"/>
    </location>
</feature>
<dbReference type="CDD" id="cd10567">
    <property type="entry name" value="SWIB-MDM2_like"/>
    <property type="match status" value="1"/>
</dbReference>
<protein>
    <recommendedName>
        <fullName evidence="2">DM2 domain-containing protein</fullName>
    </recommendedName>
</protein>
<dbReference type="KEGG" id="vg:37618428"/>
<sequence>MEPSEAKTNLETTVPMNTDTENVEETLVESEQVVPQENVDDTLMVSFDEIVSQLDFLYKEIRNVNNQVKTLKKTHTKVLKSLRKKKKRNVDPNRVKREPSGFVSPILISDELADFLGEEKGAMFPRTVVTKRIVTYIKENNLGNKTNGRMFDLTDTDNEKVVLIRNLLGVEDGNEVGYFNLQTYLKRHFISKKKLTDLATQMHLPQTPPPSVESSEVVEEDSKLPTPQTVPVAPKKKKKVVKKQQVKSGPPAN</sequence>
<gene>
    <name evidence="3" type="primary">HaV53_ORF47</name>
</gene>
<evidence type="ECO:0000259" key="2">
    <source>
        <dbReference type="PROSITE" id="PS51925"/>
    </source>
</evidence>
<dbReference type="GeneID" id="37618428"/>
<dbReference type="Proteomes" id="UP000232488">
    <property type="component" value="Segment"/>
</dbReference>
<dbReference type="OrthoDB" id="14291at10239"/>
<dbReference type="Gene3D" id="1.10.245.10">
    <property type="entry name" value="SWIB/MDM2 domain"/>
    <property type="match status" value="1"/>
</dbReference>
<name>A0A1C9C513_HAV01</name>
<dbReference type="RefSeq" id="YP_009507444.1">
    <property type="nucleotide sequence ID" value="NC_038553.1"/>
</dbReference>
<dbReference type="SMART" id="SM00151">
    <property type="entry name" value="SWIB"/>
    <property type="match status" value="1"/>
</dbReference>
<dbReference type="SUPFAM" id="SSF47592">
    <property type="entry name" value="SWIB/MDM2 domain"/>
    <property type="match status" value="1"/>
</dbReference>
<keyword evidence="4" id="KW-1185">Reference proteome</keyword>
<evidence type="ECO:0000313" key="3">
    <source>
        <dbReference type="EMBL" id="AOM63378.1"/>
    </source>
</evidence>
<feature type="region of interest" description="Disordered" evidence="1">
    <location>
        <begin position="202"/>
        <end position="253"/>
    </location>
</feature>
<dbReference type="PROSITE" id="PS51925">
    <property type="entry name" value="SWIB_MDM2"/>
    <property type="match status" value="1"/>
</dbReference>
<evidence type="ECO:0000313" key="4">
    <source>
        <dbReference type="Proteomes" id="UP000232488"/>
    </source>
</evidence>
<dbReference type="InterPro" id="IPR003121">
    <property type="entry name" value="SWIB_MDM2_domain"/>
</dbReference>